<dbReference type="EMBL" id="JAODYH010000004">
    <property type="protein sequence ID" value="MCT9810865.1"/>
    <property type="molecule type" value="Genomic_DNA"/>
</dbReference>
<sequence>MNRNFIYGGMLAVALLGGCALPINERDMNAMASSLTKVSAAVDVTVRYQRSADGLDETQLLQAATAHDPALLKPFAGRTVKVLRADRDSAVLVCEAPNARPLLEDAGCTARLDVHRWSQNVNDRCEFSLDLKHTCAR</sequence>
<evidence type="ECO:0008006" key="3">
    <source>
        <dbReference type="Google" id="ProtNLM"/>
    </source>
</evidence>
<organism evidence="1 2">
    <name type="scientific">Acidovorax bellezanensis</name>
    <dbReference type="NCBI Taxonomy" id="2976702"/>
    <lineage>
        <taxon>Bacteria</taxon>
        <taxon>Pseudomonadati</taxon>
        <taxon>Pseudomonadota</taxon>
        <taxon>Betaproteobacteria</taxon>
        <taxon>Burkholderiales</taxon>
        <taxon>Comamonadaceae</taxon>
        <taxon>Acidovorax</taxon>
    </lineage>
</organism>
<reference evidence="1 2" key="1">
    <citation type="submission" date="2022-09" db="EMBL/GenBank/DDBJ databases">
        <title>Draft genome of isolate Be4.</title>
        <authorList>
            <person name="Sanchez-Castro I."/>
            <person name="Martinez-Rodriguez P."/>
            <person name="Descostes M."/>
            <person name="Merroun M."/>
        </authorList>
    </citation>
    <scope>NUCLEOTIDE SEQUENCE [LARGE SCALE GENOMIC DNA]</scope>
    <source>
        <strain evidence="1 2">Be4</strain>
    </source>
</reference>
<dbReference type="PROSITE" id="PS51257">
    <property type="entry name" value="PROKAR_LIPOPROTEIN"/>
    <property type="match status" value="1"/>
</dbReference>
<gene>
    <name evidence="1" type="ORF">N0K08_09475</name>
</gene>
<evidence type="ECO:0000313" key="1">
    <source>
        <dbReference type="EMBL" id="MCT9810865.1"/>
    </source>
</evidence>
<protein>
    <recommendedName>
        <fullName evidence="3">Lipoprotein</fullName>
    </recommendedName>
</protein>
<evidence type="ECO:0000313" key="2">
    <source>
        <dbReference type="Proteomes" id="UP001525968"/>
    </source>
</evidence>
<comment type="caution">
    <text evidence="1">The sequence shown here is derived from an EMBL/GenBank/DDBJ whole genome shotgun (WGS) entry which is preliminary data.</text>
</comment>
<accession>A0ABT2PK56</accession>
<proteinExistence type="predicted"/>
<dbReference type="Proteomes" id="UP001525968">
    <property type="component" value="Unassembled WGS sequence"/>
</dbReference>
<keyword evidence="2" id="KW-1185">Reference proteome</keyword>
<name>A0ABT2PK56_9BURK</name>
<dbReference type="RefSeq" id="WP_261500003.1">
    <property type="nucleotide sequence ID" value="NZ_JAODYH010000004.1"/>
</dbReference>